<evidence type="ECO:0000256" key="1">
    <source>
        <dbReference type="ARBA" id="ARBA00022737"/>
    </source>
</evidence>
<dbReference type="GeneID" id="25283378"/>
<dbReference type="AlphaFoldDB" id="A0A072PJM7"/>
<dbReference type="Pfam" id="PF24883">
    <property type="entry name" value="NPHP3_N"/>
    <property type="match status" value="1"/>
</dbReference>
<keyword evidence="1" id="KW-0677">Repeat</keyword>
<evidence type="ECO:0000313" key="4">
    <source>
        <dbReference type="Proteomes" id="UP000027920"/>
    </source>
</evidence>
<dbReference type="PANTHER" id="PTHR10039">
    <property type="entry name" value="AMELOGENIN"/>
    <property type="match status" value="1"/>
</dbReference>
<dbReference type="InterPro" id="IPR056884">
    <property type="entry name" value="NPHP3-like_N"/>
</dbReference>
<comment type="caution">
    <text evidence="3">The sequence shown here is derived from an EMBL/GenBank/DDBJ whole genome shotgun (WGS) entry which is preliminary data.</text>
</comment>
<protein>
    <recommendedName>
        <fullName evidence="2">Nephrocystin 3-like N-terminal domain-containing protein</fullName>
    </recommendedName>
</protein>
<evidence type="ECO:0000313" key="3">
    <source>
        <dbReference type="EMBL" id="KEF55715.1"/>
    </source>
</evidence>
<evidence type="ECO:0000259" key="2">
    <source>
        <dbReference type="Pfam" id="PF24883"/>
    </source>
</evidence>
<dbReference type="VEuPathDB" id="FungiDB:A1O9_08465"/>
<dbReference type="EMBL" id="AMGV01000007">
    <property type="protein sequence ID" value="KEF55715.1"/>
    <property type="molecule type" value="Genomic_DNA"/>
</dbReference>
<dbReference type="PANTHER" id="PTHR10039:SF15">
    <property type="entry name" value="NACHT DOMAIN-CONTAINING PROTEIN"/>
    <property type="match status" value="1"/>
</dbReference>
<keyword evidence="4" id="KW-1185">Reference proteome</keyword>
<name>A0A072PJM7_9EURO</name>
<dbReference type="RefSeq" id="XP_013258305.1">
    <property type="nucleotide sequence ID" value="XM_013402851.1"/>
</dbReference>
<dbReference type="Gene3D" id="3.40.50.300">
    <property type="entry name" value="P-loop containing nucleotide triphosphate hydrolases"/>
    <property type="match status" value="1"/>
</dbReference>
<gene>
    <name evidence="3" type="ORF">A1O9_08465</name>
</gene>
<dbReference type="HOGENOM" id="CLU_004758_1_0_1"/>
<organism evidence="3 4">
    <name type="scientific">Exophiala aquamarina CBS 119918</name>
    <dbReference type="NCBI Taxonomy" id="1182545"/>
    <lineage>
        <taxon>Eukaryota</taxon>
        <taxon>Fungi</taxon>
        <taxon>Dikarya</taxon>
        <taxon>Ascomycota</taxon>
        <taxon>Pezizomycotina</taxon>
        <taxon>Eurotiomycetes</taxon>
        <taxon>Chaetothyriomycetidae</taxon>
        <taxon>Chaetothyriales</taxon>
        <taxon>Herpotrichiellaceae</taxon>
        <taxon>Exophiala</taxon>
    </lineage>
</organism>
<dbReference type="SUPFAM" id="SSF52540">
    <property type="entry name" value="P-loop containing nucleoside triphosphate hydrolases"/>
    <property type="match status" value="1"/>
</dbReference>
<proteinExistence type="predicted"/>
<feature type="domain" description="Nephrocystin 3-like N-terminal" evidence="2">
    <location>
        <begin position="56"/>
        <end position="245"/>
    </location>
</feature>
<accession>A0A072PJM7</accession>
<sequence>MEKLRTHEEMLLDMQTIMAQHEVLTNQVLQKTTENEFDGADDIEEFDRATESREEGTAEWIFNDQAYRSWQAAIKKPQSSTDRSSQILLVTGTNSVNRASMYSSIPGMPGSGKTVLAAAVVNSLQALNGGTDTAVCFHFFSYLNSRKMSVTAALQALCTQLLNIFSTKVPVLEAVSFLSRHAQMQGRTKHTISELQDLLSLILQRINACYIVVDALDECEDPVAVVNRLAAACQDTKTQIIIFSRPNVDSFRSSNGYLHIKIETQNTSPDIEVYLRSQIELLQEDSLLPDCETETILQCLLRGAHGMFLWARLMIAYLRSPALTATKRRNAILDLKTPESLDVMYHRILQLISGKIKEEQELARHIFAWVSCGEKLLNTQELESTINPQLKVFDTSVHDVPTDAYPDFEHTVVMVSGSLVEKYAGTFRFIHKSVQDFFRTDWTQRQQSMDKFGSADSIRPTVFEAHTILASTCLSYLLFQAPLSPLSGDMFQPAKKTDIRTVFPLLEYASCCWGRHLRDSIPEGAGPTVFIKLWRPQFANLSHRLSQFLDSQLLLMSWVESIYIFLQTTRHLDLYEDLRQWSTTVEESSEIYLGSRGSKVHRERSVTLLEFCAILEQYFELWSKVLSAEPHQIWQDITAYTPSKFFRSTKATDVRSMPARRPQGDKNSIKPVATMSKHCVRKESLAILTVWASRSFEILWSDFLAGKRNVDLGEHCSNWVVRYEVGNSDSPTMEPREEYQFDLDRKEIEVQLQRYLAFVKTTHKGAQKWAFPFPIAISEDLTTFSVLLEVFRQSRCSETLHEWARLILPEDSIRRRPGGAQSLPDFQQQKHAHPLGQQDQELVIRVCPFYALKFNDSSSSVLYMEKKILNTRVKDNTTYLLAVFSVRELQDAYEFILTGSMQQAKGDAQFRFCTFHPFLPLLLYHQRTLLSGISEIQLWAYETSQHDCFPFKGGLEDLSFSACGTEIVAKHCGNPRPETRSISNSPLVLALRGASNTPSAKCRKRARRDSEDDMVSSRSLALNSVQPWATGADLAAGGFSSGQLTMSSDSVTQISYVSNSKRSKNAITLRHRSDRAEVHQTLTHLPDIDGIDEVSISVENAAQSALGDSEFDVGSGNVDRHKIRLFLNQRAADFSTMEQPLSAHLPAIVTKDVRALEPATKRGEAPRKAKTLRIEHPVSTNDGEVQDANFVGQLHMQYPPNIIEISDEDEEAEYL</sequence>
<dbReference type="Proteomes" id="UP000027920">
    <property type="component" value="Unassembled WGS sequence"/>
</dbReference>
<dbReference type="OrthoDB" id="4160321at2759"/>
<dbReference type="InterPro" id="IPR027417">
    <property type="entry name" value="P-loop_NTPase"/>
</dbReference>
<reference evidence="3 4" key="1">
    <citation type="submission" date="2013-03" db="EMBL/GenBank/DDBJ databases">
        <title>The Genome Sequence of Exophiala aquamarina CBS 119918.</title>
        <authorList>
            <consortium name="The Broad Institute Genomics Platform"/>
            <person name="Cuomo C."/>
            <person name="de Hoog S."/>
            <person name="Gorbushina A."/>
            <person name="Walker B."/>
            <person name="Young S.K."/>
            <person name="Zeng Q."/>
            <person name="Gargeya S."/>
            <person name="Fitzgerald M."/>
            <person name="Haas B."/>
            <person name="Abouelleil A."/>
            <person name="Allen A.W."/>
            <person name="Alvarado L."/>
            <person name="Arachchi H.M."/>
            <person name="Berlin A.M."/>
            <person name="Chapman S.B."/>
            <person name="Gainer-Dewar J."/>
            <person name="Goldberg J."/>
            <person name="Griggs A."/>
            <person name="Gujja S."/>
            <person name="Hansen M."/>
            <person name="Howarth C."/>
            <person name="Imamovic A."/>
            <person name="Ireland A."/>
            <person name="Larimer J."/>
            <person name="McCowan C."/>
            <person name="Murphy C."/>
            <person name="Pearson M."/>
            <person name="Poon T.W."/>
            <person name="Priest M."/>
            <person name="Roberts A."/>
            <person name="Saif S."/>
            <person name="Shea T."/>
            <person name="Sisk P."/>
            <person name="Sykes S."/>
            <person name="Wortman J."/>
            <person name="Nusbaum C."/>
            <person name="Birren B."/>
        </authorList>
    </citation>
    <scope>NUCLEOTIDE SEQUENCE [LARGE SCALE GENOMIC DNA]</scope>
    <source>
        <strain evidence="3 4">CBS 119918</strain>
    </source>
</reference>